<evidence type="ECO:0000256" key="5">
    <source>
        <dbReference type="PROSITE-ProRule" id="PRU00335"/>
    </source>
</evidence>
<comment type="caution">
    <text evidence="8">The sequence shown here is derived from an EMBL/GenBank/DDBJ whole genome shotgun (WGS) entry which is preliminary data.</text>
</comment>
<dbReference type="Pfam" id="PF16925">
    <property type="entry name" value="TetR_C_13"/>
    <property type="match status" value="1"/>
</dbReference>
<accession>A0ABS2DSF6</accession>
<keyword evidence="9" id="KW-1185">Reference proteome</keyword>
<proteinExistence type="predicted"/>
<dbReference type="Pfam" id="PF00440">
    <property type="entry name" value="TetR_N"/>
    <property type="match status" value="1"/>
</dbReference>
<dbReference type="PANTHER" id="PTHR47506:SF1">
    <property type="entry name" value="HTH-TYPE TRANSCRIPTIONAL REGULATOR YJDC"/>
    <property type="match status" value="1"/>
</dbReference>
<dbReference type="InterPro" id="IPR011075">
    <property type="entry name" value="TetR_C"/>
</dbReference>
<dbReference type="PANTHER" id="PTHR47506">
    <property type="entry name" value="TRANSCRIPTIONAL REGULATORY PROTEIN"/>
    <property type="match status" value="1"/>
</dbReference>
<feature type="compositionally biased region" description="Basic and acidic residues" evidence="6">
    <location>
        <begin position="18"/>
        <end position="30"/>
    </location>
</feature>
<dbReference type="SUPFAM" id="SSF48498">
    <property type="entry name" value="Tetracyclin repressor-like, C-terminal domain"/>
    <property type="match status" value="1"/>
</dbReference>
<keyword evidence="1" id="KW-0678">Repressor</keyword>
<evidence type="ECO:0000256" key="3">
    <source>
        <dbReference type="ARBA" id="ARBA00023125"/>
    </source>
</evidence>
<dbReference type="PROSITE" id="PS50977">
    <property type="entry name" value="HTH_TETR_2"/>
    <property type="match status" value="1"/>
</dbReference>
<feature type="DNA-binding region" description="H-T-H motif" evidence="5">
    <location>
        <begin position="84"/>
        <end position="103"/>
    </location>
</feature>
<evidence type="ECO:0000256" key="6">
    <source>
        <dbReference type="SAM" id="MobiDB-lite"/>
    </source>
</evidence>
<organism evidence="8 9">
    <name type="scientific">Sutterella massiliensis</name>
    <dbReference type="NCBI Taxonomy" id="1816689"/>
    <lineage>
        <taxon>Bacteria</taxon>
        <taxon>Pseudomonadati</taxon>
        <taxon>Pseudomonadota</taxon>
        <taxon>Betaproteobacteria</taxon>
        <taxon>Burkholderiales</taxon>
        <taxon>Sutterellaceae</taxon>
        <taxon>Sutterella</taxon>
    </lineage>
</organism>
<dbReference type="Gene3D" id="1.10.357.10">
    <property type="entry name" value="Tetracycline Repressor, domain 2"/>
    <property type="match status" value="1"/>
</dbReference>
<gene>
    <name evidence="8" type="ORF">H6A60_07090</name>
</gene>
<dbReference type="InterPro" id="IPR001647">
    <property type="entry name" value="HTH_TetR"/>
</dbReference>
<dbReference type="RefSeq" id="WP_205102758.1">
    <property type="nucleotide sequence ID" value="NZ_JACJJC010000009.1"/>
</dbReference>
<evidence type="ECO:0000256" key="4">
    <source>
        <dbReference type="ARBA" id="ARBA00023163"/>
    </source>
</evidence>
<evidence type="ECO:0000256" key="1">
    <source>
        <dbReference type="ARBA" id="ARBA00022491"/>
    </source>
</evidence>
<dbReference type="Proteomes" id="UP000715095">
    <property type="component" value="Unassembled WGS sequence"/>
</dbReference>
<feature type="compositionally biased region" description="Basic and acidic residues" evidence="6">
    <location>
        <begin position="1"/>
        <end position="10"/>
    </location>
</feature>
<keyword evidence="4" id="KW-0804">Transcription</keyword>
<evidence type="ECO:0000259" key="7">
    <source>
        <dbReference type="PROSITE" id="PS50977"/>
    </source>
</evidence>
<name>A0ABS2DSF6_9BURK</name>
<dbReference type="SUPFAM" id="SSF46689">
    <property type="entry name" value="Homeodomain-like"/>
    <property type="match status" value="1"/>
</dbReference>
<dbReference type="InterPro" id="IPR009057">
    <property type="entry name" value="Homeodomain-like_sf"/>
</dbReference>
<dbReference type="InterPro" id="IPR036271">
    <property type="entry name" value="Tet_transcr_reg_TetR-rel_C_sf"/>
</dbReference>
<dbReference type="EMBL" id="JACJJC010000009">
    <property type="protein sequence ID" value="MBM6704246.1"/>
    <property type="molecule type" value="Genomic_DNA"/>
</dbReference>
<evidence type="ECO:0000313" key="9">
    <source>
        <dbReference type="Proteomes" id="UP000715095"/>
    </source>
</evidence>
<sequence length="255" mass="28174">MTTKERKETDDGLTEVRTTAETKTETKTETESGALRNNAAVDSGAPKSGKTSRSTKGRPRAFDRRTALVEALRVFWRLGYEPASVAILCKTMGINPPSFYAAFGSKAELFIEAVNYYEAAYWSEPLRNLERYGKGSVFEAFESFFDEAAEILLNPSNPSGCMVVLAAVNISPDESEISALVRRLRIETCAVFERRLRRAVEEGELSKETDVKALADFINIFLEGMSIQAKDGMDLATLKRAVRPLHAALRAASSK</sequence>
<keyword evidence="2" id="KW-0805">Transcription regulation</keyword>
<evidence type="ECO:0000313" key="8">
    <source>
        <dbReference type="EMBL" id="MBM6704246.1"/>
    </source>
</evidence>
<dbReference type="PROSITE" id="PS01081">
    <property type="entry name" value="HTH_TETR_1"/>
    <property type="match status" value="1"/>
</dbReference>
<dbReference type="Gene3D" id="1.10.10.60">
    <property type="entry name" value="Homeodomain-like"/>
    <property type="match status" value="1"/>
</dbReference>
<keyword evidence="3 5" id="KW-0238">DNA-binding</keyword>
<feature type="domain" description="HTH tetR-type" evidence="7">
    <location>
        <begin position="61"/>
        <end position="121"/>
    </location>
</feature>
<evidence type="ECO:0000256" key="2">
    <source>
        <dbReference type="ARBA" id="ARBA00023015"/>
    </source>
</evidence>
<feature type="region of interest" description="Disordered" evidence="6">
    <location>
        <begin position="1"/>
        <end position="60"/>
    </location>
</feature>
<protein>
    <submittedName>
        <fullName evidence="8">TetR/AcrR family transcriptional regulator</fullName>
    </submittedName>
</protein>
<reference evidence="8 9" key="1">
    <citation type="journal article" date="2021" name="Sci. Rep.">
        <title>The distribution of antibiotic resistance genes in chicken gut microbiota commensals.</title>
        <authorList>
            <person name="Juricova H."/>
            <person name="Matiasovicova J."/>
            <person name="Kubasova T."/>
            <person name="Cejkova D."/>
            <person name="Rychlik I."/>
        </authorList>
    </citation>
    <scope>NUCLEOTIDE SEQUENCE [LARGE SCALE GENOMIC DNA]</scope>
    <source>
        <strain evidence="8 9">An829</strain>
    </source>
</reference>
<dbReference type="InterPro" id="IPR023772">
    <property type="entry name" value="DNA-bd_HTH_TetR-type_CS"/>
</dbReference>